<dbReference type="InterPro" id="IPR051950">
    <property type="entry name" value="Dev_reg/Prot_inhib"/>
</dbReference>
<dbReference type="GO" id="GO:0007160">
    <property type="term" value="P:cell-matrix adhesion"/>
    <property type="evidence" value="ECO:0007669"/>
    <property type="project" value="TreeGrafter"/>
</dbReference>
<dbReference type="SUPFAM" id="SSF57610">
    <property type="entry name" value="Thyroglobulin type-1 domain"/>
    <property type="match status" value="2"/>
</dbReference>
<dbReference type="PANTHER" id="PTHR12352">
    <property type="entry name" value="SECRETED MODULAR CALCIUM-BINDING PROTEIN"/>
    <property type="match status" value="1"/>
</dbReference>
<gene>
    <name evidence="7" type="ORF">CEXT_752861</name>
</gene>
<dbReference type="CDD" id="cd00191">
    <property type="entry name" value="TY"/>
    <property type="match status" value="1"/>
</dbReference>
<keyword evidence="3" id="KW-0677">Repeat</keyword>
<reference evidence="7 8" key="1">
    <citation type="submission" date="2021-06" db="EMBL/GenBank/DDBJ databases">
        <title>Caerostris extrusa draft genome.</title>
        <authorList>
            <person name="Kono N."/>
            <person name="Arakawa K."/>
        </authorList>
    </citation>
    <scope>NUCLEOTIDE SEQUENCE [LARGE SCALE GENOMIC DNA]</scope>
</reference>
<evidence type="ECO:0000256" key="1">
    <source>
        <dbReference type="ARBA" id="ARBA00004613"/>
    </source>
</evidence>
<keyword evidence="4 5" id="KW-1015">Disulfide bond</keyword>
<comment type="subcellular location">
    <subcellularLocation>
        <location evidence="1">Secreted</location>
    </subcellularLocation>
</comment>
<evidence type="ECO:0000313" key="7">
    <source>
        <dbReference type="EMBL" id="GIY42970.1"/>
    </source>
</evidence>
<sequence>MRLIPKCEDNGDYAGLQCFNDSNFCACWTKTGDPITPPSTQLKSCNCLRAKYEGEKDNHIGSYVPQCGSDGSFDKKQCHGSVGVCFCVDTMTGRKTSEVTRDDLKCP</sequence>
<dbReference type="SMART" id="SM00211">
    <property type="entry name" value="TY"/>
    <property type="match status" value="2"/>
</dbReference>
<evidence type="ECO:0000256" key="3">
    <source>
        <dbReference type="ARBA" id="ARBA00022737"/>
    </source>
</evidence>
<proteinExistence type="predicted"/>
<comment type="caution">
    <text evidence="7">The sequence shown here is derived from an EMBL/GenBank/DDBJ whole genome shotgun (WGS) entry which is preliminary data.</text>
</comment>
<dbReference type="Gene3D" id="4.10.800.10">
    <property type="entry name" value="Thyroglobulin type-1"/>
    <property type="match status" value="2"/>
</dbReference>
<evidence type="ECO:0000313" key="8">
    <source>
        <dbReference type="Proteomes" id="UP001054945"/>
    </source>
</evidence>
<dbReference type="PANTHER" id="PTHR12352:SF3">
    <property type="entry name" value="NIDOGEN-2"/>
    <property type="match status" value="1"/>
</dbReference>
<keyword evidence="8" id="KW-1185">Reference proteome</keyword>
<accession>A0AAV4TA66</accession>
<dbReference type="EMBL" id="BPLR01010914">
    <property type="protein sequence ID" value="GIY42970.1"/>
    <property type="molecule type" value="Genomic_DNA"/>
</dbReference>
<comment type="caution">
    <text evidence="5">Lacks conserved residue(s) required for the propagation of feature annotation.</text>
</comment>
<name>A0AAV4TA66_CAEEX</name>
<evidence type="ECO:0000256" key="4">
    <source>
        <dbReference type="ARBA" id="ARBA00023157"/>
    </source>
</evidence>
<dbReference type="PROSITE" id="PS00484">
    <property type="entry name" value="THYROGLOBULIN_1_1"/>
    <property type="match status" value="1"/>
</dbReference>
<dbReference type="InterPro" id="IPR000716">
    <property type="entry name" value="Thyroglobulin_1"/>
</dbReference>
<dbReference type="InterPro" id="IPR036857">
    <property type="entry name" value="Thyroglobulin_1_sf"/>
</dbReference>
<dbReference type="Pfam" id="PF00086">
    <property type="entry name" value="Thyroglobulin_1"/>
    <property type="match status" value="2"/>
</dbReference>
<dbReference type="PROSITE" id="PS51162">
    <property type="entry name" value="THYROGLOBULIN_1_2"/>
    <property type="match status" value="1"/>
</dbReference>
<feature type="domain" description="Thyroglobulin type-1" evidence="6">
    <location>
        <begin position="42"/>
        <end position="106"/>
    </location>
</feature>
<evidence type="ECO:0000256" key="5">
    <source>
        <dbReference type="PROSITE-ProRule" id="PRU00500"/>
    </source>
</evidence>
<evidence type="ECO:0000256" key="2">
    <source>
        <dbReference type="ARBA" id="ARBA00022525"/>
    </source>
</evidence>
<keyword evidence="2" id="KW-0964">Secreted</keyword>
<dbReference type="GO" id="GO:0005604">
    <property type="term" value="C:basement membrane"/>
    <property type="evidence" value="ECO:0007669"/>
    <property type="project" value="TreeGrafter"/>
</dbReference>
<feature type="disulfide bond" evidence="5">
    <location>
        <begin position="78"/>
        <end position="85"/>
    </location>
</feature>
<evidence type="ECO:0000259" key="6">
    <source>
        <dbReference type="PROSITE" id="PS51162"/>
    </source>
</evidence>
<protein>
    <submittedName>
        <fullName evidence="7">U56-Theraphotoxin-Sfo1a_1</fullName>
    </submittedName>
</protein>
<dbReference type="GO" id="GO:0005615">
    <property type="term" value="C:extracellular space"/>
    <property type="evidence" value="ECO:0007669"/>
    <property type="project" value="TreeGrafter"/>
</dbReference>
<organism evidence="7 8">
    <name type="scientific">Caerostris extrusa</name>
    <name type="common">Bark spider</name>
    <name type="synonym">Caerostris bankana</name>
    <dbReference type="NCBI Taxonomy" id="172846"/>
    <lineage>
        <taxon>Eukaryota</taxon>
        <taxon>Metazoa</taxon>
        <taxon>Ecdysozoa</taxon>
        <taxon>Arthropoda</taxon>
        <taxon>Chelicerata</taxon>
        <taxon>Arachnida</taxon>
        <taxon>Araneae</taxon>
        <taxon>Araneomorphae</taxon>
        <taxon>Entelegynae</taxon>
        <taxon>Araneoidea</taxon>
        <taxon>Araneidae</taxon>
        <taxon>Caerostris</taxon>
    </lineage>
</organism>
<dbReference type="AlphaFoldDB" id="A0AAV4TA66"/>
<dbReference type="Proteomes" id="UP001054945">
    <property type="component" value="Unassembled WGS sequence"/>
</dbReference>